<accession>A0A5R9L3I5</accession>
<proteinExistence type="predicted"/>
<sequence length="363" mass="42193">MSQKLTDVVDFGLIRYANCWEDADILVEALSDRGKKNLSIGSAGDNSFSLLTTDPELVVAVDINPTQLFLIELKKISIFHFELEETLAFLGFSLSEKRLKHFDLIKNQLSTEARAYWEANREIIEKGVIHAGKFEKYFRLFANKILPWIHSRKTVGQLLAPKSPQAQEDFYTKKWNTWRWRLLFKIFFSRYVMGKYGRDPEFLKQVDGAVSTFIFNKAAQHLRSTAAQRNYILNYNLTGDFQGALPHYLQEENYKVIRQNIGSLHLKQGFAQDAMTDFGRFHAMNLSDIFEYMDEKLFKTTSETLIKGMEKGGKLAYWNLMVPRRISAILPGKVEFCRDISENLSRIDKGFFYNQFILNRVRP</sequence>
<dbReference type="EMBL" id="VCEJ01000002">
    <property type="protein sequence ID" value="TLV02919.1"/>
    <property type="molecule type" value="Genomic_DNA"/>
</dbReference>
<dbReference type="Pfam" id="PF11899">
    <property type="entry name" value="DUF3419"/>
    <property type="match status" value="1"/>
</dbReference>
<dbReference type="PANTHER" id="PTHR47473:SF1">
    <property type="entry name" value="METHYLTRANSFERASE DOMAIN-CONTAINING PROTEIN"/>
    <property type="match status" value="1"/>
</dbReference>
<name>A0A5R9L3I5_9BACT</name>
<dbReference type="AlphaFoldDB" id="A0A5R9L3I5"/>
<dbReference type="RefSeq" id="WP_138364128.1">
    <property type="nucleotide sequence ID" value="NZ_VCEJ01000002.1"/>
</dbReference>
<dbReference type="Proteomes" id="UP000306402">
    <property type="component" value="Unassembled WGS sequence"/>
</dbReference>
<evidence type="ECO:0000313" key="1">
    <source>
        <dbReference type="EMBL" id="TLV02919.1"/>
    </source>
</evidence>
<gene>
    <name evidence="1" type="ORF">FEN17_04710</name>
</gene>
<dbReference type="PANTHER" id="PTHR47473">
    <property type="entry name" value="BTA1P"/>
    <property type="match status" value="1"/>
</dbReference>
<evidence type="ECO:0000313" key="2">
    <source>
        <dbReference type="Proteomes" id="UP000306402"/>
    </source>
</evidence>
<comment type="caution">
    <text evidence="1">The sequence shown here is derived from an EMBL/GenBank/DDBJ whole genome shotgun (WGS) entry which is preliminary data.</text>
</comment>
<dbReference type="OrthoDB" id="1522784at2"/>
<keyword evidence="2" id="KW-1185">Reference proteome</keyword>
<protein>
    <submittedName>
        <fullName evidence="1">DUF3419 family protein</fullName>
    </submittedName>
</protein>
<organism evidence="1 2">
    <name type="scientific">Dyadobacter luticola</name>
    <dbReference type="NCBI Taxonomy" id="1979387"/>
    <lineage>
        <taxon>Bacteria</taxon>
        <taxon>Pseudomonadati</taxon>
        <taxon>Bacteroidota</taxon>
        <taxon>Cytophagia</taxon>
        <taxon>Cytophagales</taxon>
        <taxon>Spirosomataceae</taxon>
        <taxon>Dyadobacter</taxon>
    </lineage>
</organism>
<reference evidence="1 2" key="1">
    <citation type="submission" date="2019-05" db="EMBL/GenBank/DDBJ databases">
        <authorList>
            <person name="Qu J.-H."/>
        </authorList>
    </citation>
    <scope>NUCLEOTIDE SEQUENCE [LARGE SCALE GENOMIC DNA]</scope>
    <source>
        <strain evidence="1 2">T17</strain>
    </source>
</reference>
<dbReference type="InterPro" id="IPR021829">
    <property type="entry name" value="DUF3419"/>
</dbReference>